<protein>
    <submittedName>
        <fullName evidence="2">Uncharacterized protein</fullName>
    </submittedName>
</protein>
<evidence type="ECO:0000256" key="1">
    <source>
        <dbReference type="SAM" id="SignalP"/>
    </source>
</evidence>
<evidence type="ECO:0000313" key="3">
    <source>
        <dbReference type="Proteomes" id="UP000077315"/>
    </source>
</evidence>
<name>A0A162NDU6_PHYB8</name>
<keyword evidence="1" id="KW-0732">Signal</keyword>
<gene>
    <name evidence="2" type="ORF">PHYBLDRAFT_187088</name>
</gene>
<dbReference type="AlphaFoldDB" id="A0A162NDU6"/>
<dbReference type="InParanoid" id="A0A162NDU6"/>
<sequence>MLKPLTVLVLTVGLLASAELHCQDPSNCPFYPIHSCFATEKGLVCGSKSDGGFEMSINPIETFYYTPFNVENDTGMPCITIPLSDELYSYVDYRGPTVMDLDDLELIGNCSRMSYCDKRKRTCQPKRPVGSHCSHNMECYFGMDGFPGHCTNQSVCSIREGLPAYYYTPSNEQWTVGDQWQSAVYALVITGALAICLIFGRQQASNLASGVRGLYDKWNNRSVQTRAVDASSIPPFQDEASWHHYRGRWWKKVPGLGWVYKRFKREPTNDDEAYLHLTRQERVDDPPPYRG</sequence>
<dbReference type="GeneID" id="29000232"/>
<reference evidence="3" key="1">
    <citation type="submission" date="2015-06" db="EMBL/GenBank/DDBJ databases">
        <title>Expansion of signal transduction pathways in fungi by whole-genome duplication.</title>
        <authorList>
            <consortium name="DOE Joint Genome Institute"/>
            <person name="Corrochano L.M."/>
            <person name="Kuo A."/>
            <person name="Marcet-Houben M."/>
            <person name="Polaino S."/>
            <person name="Salamov A."/>
            <person name="Villalobos J.M."/>
            <person name="Alvarez M.I."/>
            <person name="Avalos J."/>
            <person name="Benito E.P."/>
            <person name="Benoit I."/>
            <person name="Burger G."/>
            <person name="Camino L.P."/>
            <person name="Canovas D."/>
            <person name="Cerda-Olmedo E."/>
            <person name="Cheng J.-F."/>
            <person name="Dominguez A."/>
            <person name="Elias M."/>
            <person name="Eslava A.P."/>
            <person name="Glaser F."/>
            <person name="Grimwood J."/>
            <person name="Gutierrez G."/>
            <person name="Heitman J."/>
            <person name="Henrissat B."/>
            <person name="Iturriaga E.A."/>
            <person name="Lang B.F."/>
            <person name="Lavin J.L."/>
            <person name="Lee S."/>
            <person name="Li W."/>
            <person name="Lindquist E."/>
            <person name="Lopez-Garcia S."/>
            <person name="Luque E.M."/>
            <person name="Marcos A.T."/>
            <person name="Martin J."/>
            <person name="McCluskey K."/>
            <person name="Medina H.R."/>
            <person name="Miralles-Duran A."/>
            <person name="Miyazaki A."/>
            <person name="Munoz-Torres E."/>
            <person name="Oguiza J.A."/>
            <person name="Ohm R."/>
            <person name="Olmedo M."/>
            <person name="Orejas M."/>
            <person name="Ortiz-Castellanos L."/>
            <person name="Pisabarro A.G."/>
            <person name="Rodriguez-Romero J."/>
            <person name="Ruiz-Herrera J."/>
            <person name="Ruiz-Vazquez R."/>
            <person name="Sanz C."/>
            <person name="Schackwitz W."/>
            <person name="Schmutz J."/>
            <person name="Shahriari M."/>
            <person name="Shelest E."/>
            <person name="Silva-Franco F."/>
            <person name="Soanes D."/>
            <person name="Syed K."/>
            <person name="Tagua V.G."/>
            <person name="Talbot N.J."/>
            <person name="Thon M."/>
            <person name="De vries R.P."/>
            <person name="Wiebenga A."/>
            <person name="Yadav J.S."/>
            <person name="Braun E.L."/>
            <person name="Baker S."/>
            <person name="Garre V."/>
            <person name="Horwitz B."/>
            <person name="Torres-Martinez S."/>
            <person name="Idnurm A."/>
            <person name="Herrera-Estrella A."/>
            <person name="Gabaldon T."/>
            <person name="Grigoriev I.V."/>
        </authorList>
    </citation>
    <scope>NUCLEOTIDE SEQUENCE [LARGE SCALE GENOMIC DNA]</scope>
    <source>
        <strain evidence="3">NRRL 1555(-)</strain>
    </source>
</reference>
<dbReference type="OrthoDB" id="2261774at2759"/>
<organism evidence="2 3">
    <name type="scientific">Phycomyces blakesleeanus (strain ATCC 8743b / DSM 1359 / FGSC 10004 / NBRC 33097 / NRRL 1555)</name>
    <dbReference type="NCBI Taxonomy" id="763407"/>
    <lineage>
        <taxon>Eukaryota</taxon>
        <taxon>Fungi</taxon>
        <taxon>Fungi incertae sedis</taxon>
        <taxon>Mucoromycota</taxon>
        <taxon>Mucoromycotina</taxon>
        <taxon>Mucoromycetes</taxon>
        <taxon>Mucorales</taxon>
        <taxon>Phycomycetaceae</taxon>
        <taxon>Phycomyces</taxon>
    </lineage>
</organism>
<evidence type="ECO:0000313" key="2">
    <source>
        <dbReference type="EMBL" id="OAD73398.1"/>
    </source>
</evidence>
<dbReference type="Proteomes" id="UP000077315">
    <property type="component" value="Unassembled WGS sequence"/>
</dbReference>
<proteinExistence type="predicted"/>
<accession>A0A162NDU6</accession>
<dbReference type="EMBL" id="KV440981">
    <property type="protein sequence ID" value="OAD73398.1"/>
    <property type="molecule type" value="Genomic_DNA"/>
</dbReference>
<keyword evidence="3" id="KW-1185">Reference proteome</keyword>
<dbReference type="VEuPathDB" id="FungiDB:PHYBLDRAFT_187088"/>
<feature type="signal peptide" evidence="1">
    <location>
        <begin position="1"/>
        <end position="22"/>
    </location>
</feature>
<dbReference type="RefSeq" id="XP_018291438.1">
    <property type="nucleotide sequence ID" value="XM_018439326.1"/>
</dbReference>
<feature type="chain" id="PRO_5007838153" evidence="1">
    <location>
        <begin position="23"/>
        <end position="291"/>
    </location>
</feature>